<name>A0ACA9Q1Z9_9GLOM</name>
<evidence type="ECO:0000313" key="1">
    <source>
        <dbReference type="EMBL" id="CAG8734354.1"/>
    </source>
</evidence>
<proteinExistence type="predicted"/>
<accession>A0ACA9Q1Z9</accession>
<dbReference type="EMBL" id="CAJVQC010026811">
    <property type="protein sequence ID" value="CAG8734354.1"/>
    <property type="molecule type" value="Genomic_DNA"/>
</dbReference>
<comment type="caution">
    <text evidence="1">The sequence shown here is derived from an EMBL/GenBank/DDBJ whole genome shotgun (WGS) entry which is preliminary data.</text>
</comment>
<gene>
    <name evidence="1" type="ORF">RPERSI_LOCUS12494</name>
</gene>
<feature type="non-terminal residue" evidence="1">
    <location>
        <position position="185"/>
    </location>
</feature>
<sequence>PKKRDPDSQAVFEKNNYYVVSEKVVPKTYQSIKRVKNEAEIVPNNKNAIVKTLTNDYTTENISFMVNVVFPYSNSRFLYFKNSIQPNKSLLFIVEELEIIQDDIYVYAKNINYIEIIIFEIHNKDSEPLKNVVNSDSLDEIAKNLLGVSDLKFAEANNSESKLKDDSKKTSMYFEEIDEIGSDQE</sequence>
<dbReference type="Proteomes" id="UP000789920">
    <property type="component" value="Unassembled WGS sequence"/>
</dbReference>
<feature type="non-terminal residue" evidence="1">
    <location>
        <position position="1"/>
    </location>
</feature>
<evidence type="ECO:0000313" key="2">
    <source>
        <dbReference type="Proteomes" id="UP000789920"/>
    </source>
</evidence>
<reference evidence="1" key="1">
    <citation type="submission" date="2021-06" db="EMBL/GenBank/DDBJ databases">
        <authorList>
            <person name="Kallberg Y."/>
            <person name="Tangrot J."/>
            <person name="Rosling A."/>
        </authorList>
    </citation>
    <scope>NUCLEOTIDE SEQUENCE</scope>
    <source>
        <strain evidence="1">MA461A</strain>
    </source>
</reference>
<protein>
    <submittedName>
        <fullName evidence="1">12659_t:CDS:1</fullName>
    </submittedName>
</protein>
<keyword evidence="2" id="KW-1185">Reference proteome</keyword>
<organism evidence="1 2">
    <name type="scientific">Racocetra persica</name>
    <dbReference type="NCBI Taxonomy" id="160502"/>
    <lineage>
        <taxon>Eukaryota</taxon>
        <taxon>Fungi</taxon>
        <taxon>Fungi incertae sedis</taxon>
        <taxon>Mucoromycota</taxon>
        <taxon>Glomeromycotina</taxon>
        <taxon>Glomeromycetes</taxon>
        <taxon>Diversisporales</taxon>
        <taxon>Gigasporaceae</taxon>
        <taxon>Racocetra</taxon>
    </lineage>
</organism>